<evidence type="ECO:0000256" key="1">
    <source>
        <dbReference type="ARBA" id="ARBA00004141"/>
    </source>
</evidence>
<name>A0ABQ4BXA4_9ACTN</name>
<feature type="transmembrane region" description="Helical" evidence="8">
    <location>
        <begin position="255"/>
        <end position="276"/>
    </location>
</feature>
<reference evidence="9 10" key="1">
    <citation type="submission" date="2021-01" db="EMBL/GenBank/DDBJ databases">
        <title>Whole genome shotgun sequence of Asanoa iriomotensis NBRC 100142.</title>
        <authorList>
            <person name="Komaki H."/>
            <person name="Tamura T."/>
        </authorList>
    </citation>
    <scope>NUCLEOTIDE SEQUENCE [LARGE SCALE GENOMIC DNA]</scope>
    <source>
        <strain evidence="9 10">NBRC 100142</strain>
    </source>
</reference>
<feature type="transmembrane region" description="Helical" evidence="8">
    <location>
        <begin position="558"/>
        <end position="575"/>
    </location>
</feature>
<feature type="transmembrane region" description="Helical" evidence="8">
    <location>
        <begin position="491"/>
        <end position="521"/>
    </location>
</feature>
<evidence type="ECO:0000256" key="6">
    <source>
        <dbReference type="ARBA" id="ARBA00023136"/>
    </source>
</evidence>
<keyword evidence="3" id="KW-0808">Transferase</keyword>
<gene>
    <name evidence="9" type="ORF">Air01nite_12540</name>
</gene>
<dbReference type="Pfam" id="PF26314">
    <property type="entry name" value="MptA_B_family"/>
    <property type="match status" value="1"/>
</dbReference>
<evidence type="ECO:0008006" key="11">
    <source>
        <dbReference type="Google" id="ProtNLM"/>
    </source>
</evidence>
<proteinExistence type="inferred from homology"/>
<accession>A0ABQ4BXA4</accession>
<evidence type="ECO:0000313" key="9">
    <source>
        <dbReference type="EMBL" id="GIF55159.1"/>
    </source>
</evidence>
<feature type="transmembrane region" description="Helical" evidence="8">
    <location>
        <begin position="104"/>
        <end position="124"/>
    </location>
</feature>
<feature type="transmembrane region" description="Helical" evidence="8">
    <location>
        <begin position="71"/>
        <end position="92"/>
    </location>
</feature>
<protein>
    <recommendedName>
        <fullName evidence="11">Alpha-1,6-mannosyltransferase</fullName>
    </recommendedName>
</protein>
<dbReference type="NCBIfam" id="NF038066">
    <property type="entry name" value="MptB"/>
    <property type="match status" value="1"/>
</dbReference>
<evidence type="ECO:0000256" key="7">
    <source>
        <dbReference type="ARBA" id="ARBA00043987"/>
    </source>
</evidence>
<feature type="transmembrane region" description="Helical" evidence="8">
    <location>
        <begin position="31"/>
        <end position="51"/>
    </location>
</feature>
<keyword evidence="5 8" id="KW-1133">Transmembrane helix</keyword>
<dbReference type="Proteomes" id="UP000624325">
    <property type="component" value="Unassembled WGS sequence"/>
</dbReference>
<comment type="similarity">
    <text evidence="7">Belongs to the MptA/B family.</text>
</comment>
<evidence type="ECO:0000256" key="2">
    <source>
        <dbReference type="ARBA" id="ARBA00022676"/>
    </source>
</evidence>
<feature type="transmembrane region" description="Helical" evidence="8">
    <location>
        <begin position="413"/>
        <end position="434"/>
    </location>
</feature>
<comment type="subcellular location">
    <subcellularLocation>
        <location evidence="1">Membrane</location>
        <topology evidence="1">Multi-pass membrane protein</topology>
    </subcellularLocation>
</comment>
<organism evidence="9 10">
    <name type="scientific">Asanoa iriomotensis</name>
    <dbReference type="NCBI Taxonomy" id="234613"/>
    <lineage>
        <taxon>Bacteria</taxon>
        <taxon>Bacillati</taxon>
        <taxon>Actinomycetota</taxon>
        <taxon>Actinomycetes</taxon>
        <taxon>Micromonosporales</taxon>
        <taxon>Micromonosporaceae</taxon>
        <taxon>Asanoa</taxon>
    </lineage>
</organism>
<sequence length="594" mass="59869">MLSSGDPVGGLGGVLGWRGIIDGVRGLDSPWGLRVTGLVGVAVVAAGAYGAGALPGRDPGAGLRGPGTPEFGFWLGLAGWVVGLAIMSGAWWRIGRRLGAVGNRWLFTTGALWALPLLLAPPLASRDVYSYACQGEIWRSGLDPYAVGAVDGGCQWAGAVPDLWQHTPAPYGSVGVALSGVAAAVARAVGGPADHQLLVAVAVLRVVALVGGLLIAVYAGRLARAVGVAPEAARWLGLLSPLVAVHLVSGAHNDALTAGLIVAALAVSVPAAGRMWAAGGGAHGAASTKNGELSPWGSALAAGAFLGLAVGVKVTAVIALPFVVMLVAGRRIRLGAKPWPTIALAATAVTGSGALVFAAASLGTGLGLGWVRALSDTGSLVQWTSLPTGLGMTAGYVLRTAGQPDSVDTAVDVARVCGLAALVIIGLALCWRALRATLRLAPSGGRPQPAERPRELAGATVPATTQARSTAAVVHDRPARLTEDKAAARTIVAACGWTLVAAAILLPVFYPWYALVPLAVLACATKPGRTRTALAAAAVVVTALTLPNGLGIPVLTKLPGAILDVAIVAGAITAYRRRSRRSSQDEPVPADGRR</sequence>
<dbReference type="InterPro" id="IPR049829">
    <property type="entry name" value="MptA/B-like"/>
</dbReference>
<keyword evidence="2" id="KW-0328">Glycosyltransferase</keyword>
<evidence type="ECO:0000256" key="4">
    <source>
        <dbReference type="ARBA" id="ARBA00022692"/>
    </source>
</evidence>
<evidence type="ECO:0000256" key="3">
    <source>
        <dbReference type="ARBA" id="ARBA00022679"/>
    </source>
</evidence>
<feature type="transmembrane region" description="Helical" evidence="8">
    <location>
        <begin position="296"/>
        <end position="329"/>
    </location>
</feature>
<keyword evidence="10" id="KW-1185">Reference proteome</keyword>
<feature type="transmembrane region" description="Helical" evidence="8">
    <location>
        <begin position="197"/>
        <end position="220"/>
    </location>
</feature>
<feature type="transmembrane region" description="Helical" evidence="8">
    <location>
        <begin position="232"/>
        <end position="248"/>
    </location>
</feature>
<evidence type="ECO:0000256" key="8">
    <source>
        <dbReference type="SAM" id="Phobius"/>
    </source>
</evidence>
<feature type="transmembrane region" description="Helical" evidence="8">
    <location>
        <begin position="171"/>
        <end position="190"/>
    </location>
</feature>
<evidence type="ECO:0000313" key="10">
    <source>
        <dbReference type="Proteomes" id="UP000624325"/>
    </source>
</evidence>
<dbReference type="EMBL" id="BONC01000005">
    <property type="protein sequence ID" value="GIF55159.1"/>
    <property type="molecule type" value="Genomic_DNA"/>
</dbReference>
<comment type="caution">
    <text evidence="9">The sequence shown here is derived from an EMBL/GenBank/DDBJ whole genome shotgun (WGS) entry which is preliminary data.</text>
</comment>
<feature type="transmembrane region" description="Helical" evidence="8">
    <location>
        <begin position="341"/>
        <end position="360"/>
    </location>
</feature>
<keyword evidence="6 8" id="KW-0472">Membrane</keyword>
<keyword evidence="4 8" id="KW-0812">Transmembrane</keyword>
<evidence type="ECO:0000256" key="5">
    <source>
        <dbReference type="ARBA" id="ARBA00022989"/>
    </source>
</evidence>